<evidence type="ECO:0000256" key="1">
    <source>
        <dbReference type="SAM" id="MobiDB-lite"/>
    </source>
</evidence>
<dbReference type="Gramene" id="OMO65655">
    <property type="protein sequence ID" value="OMO65655"/>
    <property type="gene ID" value="CCACVL1_21445"/>
</dbReference>
<protein>
    <submittedName>
        <fullName evidence="2">Uncharacterized protein</fullName>
    </submittedName>
</protein>
<gene>
    <name evidence="2" type="ORF">CCACVL1_21445</name>
</gene>
<accession>A0A1R3H5L4</accession>
<dbReference type="Proteomes" id="UP000188268">
    <property type="component" value="Unassembled WGS sequence"/>
</dbReference>
<feature type="region of interest" description="Disordered" evidence="1">
    <location>
        <begin position="1"/>
        <end position="32"/>
    </location>
</feature>
<keyword evidence="3" id="KW-1185">Reference proteome</keyword>
<dbReference type="EMBL" id="AWWV01012609">
    <property type="protein sequence ID" value="OMO65655.1"/>
    <property type="molecule type" value="Genomic_DNA"/>
</dbReference>
<comment type="caution">
    <text evidence="2">The sequence shown here is derived from an EMBL/GenBank/DDBJ whole genome shotgun (WGS) entry which is preliminary data.</text>
</comment>
<proteinExistence type="predicted"/>
<evidence type="ECO:0000313" key="3">
    <source>
        <dbReference type="Proteomes" id="UP000188268"/>
    </source>
</evidence>
<dbReference type="AlphaFoldDB" id="A0A1R3H5L4"/>
<organism evidence="2 3">
    <name type="scientific">Corchorus capsularis</name>
    <name type="common">Jute</name>
    <dbReference type="NCBI Taxonomy" id="210143"/>
    <lineage>
        <taxon>Eukaryota</taxon>
        <taxon>Viridiplantae</taxon>
        <taxon>Streptophyta</taxon>
        <taxon>Embryophyta</taxon>
        <taxon>Tracheophyta</taxon>
        <taxon>Spermatophyta</taxon>
        <taxon>Magnoliopsida</taxon>
        <taxon>eudicotyledons</taxon>
        <taxon>Gunneridae</taxon>
        <taxon>Pentapetalae</taxon>
        <taxon>rosids</taxon>
        <taxon>malvids</taxon>
        <taxon>Malvales</taxon>
        <taxon>Malvaceae</taxon>
        <taxon>Grewioideae</taxon>
        <taxon>Apeibeae</taxon>
        <taxon>Corchorus</taxon>
    </lineage>
</organism>
<reference evidence="2 3" key="1">
    <citation type="submission" date="2013-09" db="EMBL/GenBank/DDBJ databases">
        <title>Corchorus capsularis genome sequencing.</title>
        <authorList>
            <person name="Alam M."/>
            <person name="Haque M.S."/>
            <person name="Islam M.S."/>
            <person name="Emdad E.M."/>
            <person name="Islam M.M."/>
            <person name="Ahmed B."/>
            <person name="Halim A."/>
            <person name="Hossen Q.M.M."/>
            <person name="Hossain M.Z."/>
            <person name="Ahmed R."/>
            <person name="Khan M.M."/>
            <person name="Islam R."/>
            <person name="Rashid M.M."/>
            <person name="Khan S.A."/>
            <person name="Rahman M.S."/>
            <person name="Alam M."/>
        </authorList>
    </citation>
    <scope>NUCLEOTIDE SEQUENCE [LARGE SCALE GENOMIC DNA]</scope>
    <source>
        <strain evidence="3">cv. CVL-1</strain>
        <tissue evidence="2">Whole seedling</tissue>
    </source>
</reference>
<evidence type="ECO:0000313" key="2">
    <source>
        <dbReference type="EMBL" id="OMO65655.1"/>
    </source>
</evidence>
<sequence>MTRELSTLTLVSSKKAQQNNVGSLQFNQPSAK</sequence>
<name>A0A1R3H5L4_COCAP</name>